<feature type="coiled-coil region" evidence="4">
    <location>
        <begin position="604"/>
        <end position="645"/>
    </location>
</feature>
<keyword evidence="3 4" id="KW-0175">Coiled coil</keyword>
<dbReference type="PANTHER" id="PTHR45916:SF1">
    <property type="entry name" value="STRUCTURAL MAINTENANCE OF CHROMOSOMES PROTEIN 5"/>
    <property type="match status" value="1"/>
</dbReference>
<evidence type="ECO:0000259" key="5">
    <source>
        <dbReference type="Pfam" id="PF02463"/>
    </source>
</evidence>
<dbReference type="GO" id="GO:0003697">
    <property type="term" value="F:single-stranded DNA binding"/>
    <property type="evidence" value="ECO:0007669"/>
    <property type="project" value="TreeGrafter"/>
</dbReference>
<feature type="non-terminal residue" evidence="6">
    <location>
        <position position="960"/>
    </location>
</feature>
<dbReference type="Pfam" id="PF02463">
    <property type="entry name" value="SMC_N"/>
    <property type="match status" value="1"/>
</dbReference>
<dbReference type="PANTHER" id="PTHR45916">
    <property type="entry name" value="STRUCTURAL MAINTENANCE OF CHROMOSOMES PROTEIN 5"/>
    <property type="match status" value="1"/>
</dbReference>
<proteinExistence type="inferred from homology"/>
<name>A0AAN8X6R7_HALRR</name>
<accession>A0AAN8X6R7</accession>
<dbReference type="EMBL" id="JAXCGZ010007627">
    <property type="protein sequence ID" value="KAK7078915.1"/>
    <property type="molecule type" value="Genomic_DNA"/>
</dbReference>
<dbReference type="InterPro" id="IPR003395">
    <property type="entry name" value="RecF/RecN/SMC_N"/>
</dbReference>
<dbReference type="InterPro" id="IPR027417">
    <property type="entry name" value="P-loop_NTPase"/>
</dbReference>
<feature type="coiled-coil region" evidence="4">
    <location>
        <begin position="727"/>
        <end position="768"/>
    </location>
</feature>
<dbReference type="GO" id="GO:0030915">
    <property type="term" value="C:Smc5-Smc6 complex"/>
    <property type="evidence" value="ECO:0007669"/>
    <property type="project" value="TreeGrafter"/>
</dbReference>
<comment type="similarity">
    <text evidence="1">Belongs to the SMC family. SMC5 subfamily.</text>
</comment>
<evidence type="ECO:0000313" key="7">
    <source>
        <dbReference type="Proteomes" id="UP001381693"/>
    </source>
</evidence>
<gene>
    <name evidence="6" type="primary">SMC5</name>
    <name evidence="6" type="ORF">SK128_000987</name>
</gene>
<comment type="caution">
    <text evidence="6">The sequence shown here is derived from an EMBL/GenBank/DDBJ whole genome shotgun (WGS) entry which is preliminary data.</text>
</comment>
<reference evidence="6 7" key="1">
    <citation type="submission" date="2023-11" db="EMBL/GenBank/DDBJ databases">
        <title>Halocaridina rubra genome assembly.</title>
        <authorList>
            <person name="Smith C."/>
        </authorList>
    </citation>
    <scope>NUCLEOTIDE SEQUENCE [LARGE SCALE GENOMIC DNA]</scope>
    <source>
        <strain evidence="6">EP-1</strain>
        <tissue evidence="6">Whole</tissue>
    </source>
</reference>
<evidence type="ECO:0000313" key="6">
    <source>
        <dbReference type="EMBL" id="KAK7078915.1"/>
    </source>
</evidence>
<feature type="coiled-coil region" evidence="4">
    <location>
        <begin position="829"/>
        <end position="863"/>
    </location>
</feature>
<dbReference type="GO" id="GO:0005634">
    <property type="term" value="C:nucleus"/>
    <property type="evidence" value="ECO:0007669"/>
    <property type="project" value="TreeGrafter"/>
</dbReference>
<dbReference type="Proteomes" id="UP001381693">
    <property type="component" value="Unassembled WGS sequence"/>
</dbReference>
<dbReference type="AlphaFoldDB" id="A0AAN8X6R7"/>
<dbReference type="Gene3D" id="3.40.50.300">
    <property type="entry name" value="P-loop containing nucleotide triphosphate hydrolases"/>
    <property type="match status" value="2"/>
</dbReference>
<dbReference type="GO" id="GO:0000724">
    <property type="term" value="P:double-strand break repair via homologous recombination"/>
    <property type="evidence" value="ECO:0007669"/>
    <property type="project" value="TreeGrafter"/>
</dbReference>
<keyword evidence="7" id="KW-1185">Reference proteome</keyword>
<sequence length="960" mass="112045">MDFKHGNIARIFMQDFLTYDHVEVIPKPYLNFIIGPNGAGKSTILCAICICLGGKPETTGRARQLERYIKRGKETAVVEVEIYHKNGSNPVIRRQFSAGQNRWFLQGKCVSKKEIDSVIAKFNIQVDNLCQFLPQDRVVGFSKMNPVQLLEATEKAVGEPDLFEYHQILRESGNQMQTLKSKISEKTVLLDSLQKQNASLKAIIENVQEKEKIEREIENFQKQLKFFQYEAKRLVAKEAEEELKGIQAVLKKELEKFPPLRKEIDRLSVELKNEKVALRQEIGWSRKTKEKCNHLREQANMLFEKIQDLQSDFQSKKDEHDKRQRELLDFRRQLDVYEQQLQHQSPVNEMEVTKKIQTITRDIQVASRIAASIADQQDELISRIKDLQRDTQSHQNNIDISKDVMTRRMEVLRQKNGDAVKAAEWLKHNGNKFNAPFYMPICTLLNITDPKFANVVESVISFGDLIAFCFEDKDDMNKFKSYMDQMHIRVNIVNAVPLDLSAFNPPVPIEDLRKWGFDYFISDIVDAPPAVLSFLYRNYHIYRIPISSHERINYKNLPDRVSLFFMRNLKVSKIRSRYDRESLTEEVYVKEGTLLKITIDRRLVDRLQKAIVRMNKSISEMEEKLKSLRQEEQEVKTDLETWRNEKHVLFSRLEKQKEFMKRIEQKKGQILRYEGEMFDIKEEENEMKSKTSSTVKAMKNIVKDLKTTAISDAVDHTQQHYTLILKLQILKEMISNAQDSLSQSEVDVNSLKEKCSHQEKEKNTLQLNAKHALHAFYASLGISGKNEIPLELISKYQKSTLDKTEKLLVDLTARRDCMHTADEEEMRSYHQREEQIRLTKKELEALVKQRDRQNGQLEESRVRWLPSVQKLVNNISSNFTTFMERLECAGEVELIHDEDENDYSKYGISIKVKFRGNDRLRPLTAQRQSGGERAVSTALYMLSLQKLTSVPFRCVDEINQ</sequence>
<feature type="domain" description="RecF/RecN/SMC N-terminal" evidence="5">
    <location>
        <begin position="8"/>
        <end position="959"/>
    </location>
</feature>
<evidence type="ECO:0000256" key="3">
    <source>
        <dbReference type="ARBA" id="ARBA00023054"/>
    </source>
</evidence>
<feature type="coiled-coil region" evidence="4">
    <location>
        <begin position="370"/>
        <end position="397"/>
    </location>
</feature>
<evidence type="ECO:0000256" key="2">
    <source>
        <dbReference type="ARBA" id="ARBA00018687"/>
    </source>
</evidence>
<protein>
    <recommendedName>
        <fullName evidence="2">Structural maintenance of chromosomes protein 5</fullName>
    </recommendedName>
</protein>
<evidence type="ECO:0000256" key="4">
    <source>
        <dbReference type="SAM" id="Coils"/>
    </source>
</evidence>
<feature type="coiled-coil region" evidence="4">
    <location>
        <begin position="176"/>
        <end position="340"/>
    </location>
</feature>
<organism evidence="6 7">
    <name type="scientific">Halocaridina rubra</name>
    <name type="common">Hawaiian red shrimp</name>
    <dbReference type="NCBI Taxonomy" id="373956"/>
    <lineage>
        <taxon>Eukaryota</taxon>
        <taxon>Metazoa</taxon>
        <taxon>Ecdysozoa</taxon>
        <taxon>Arthropoda</taxon>
        <taxon>Crustacea</taxon>
        <taxon>Multicrustacea</taxon>
        <taxon>Malacostraca</taxon>
        <taxon>Eumalacostraca</taxon>
        <taxon>Eucarida</taxon>
        <taxon>Decapoda</taxon>
        <taxon>Pleocyemata</taxon>
        <taxon>Caridea</taxon>
        <taxon>Atyoidea</taxon>
        <taxon>Atyidae</taxon>
        <taxon>Halocaridina</taxon>
    </lineage>
</organism>
<evidence type="ECO:0000256" key="1">
    <source>
        <dbReference type="ARBA" id="ARBA00010171"/>
    </source>
</evidence>
<dbReference type="SUPFAM" id="SSF52540">
    <property type="entry name" value="P-loop containing nucleoside triphosphate hydrolases"/>
    <property type="match status" value="2"/>
</dbReference>